<dbReference type="PANTHER" id="PTHR43442:SF3">
    <property type="entry name" value="GLUCONOKINASE-RELATED"/>
    <property type="match status" value="1"/>
</dbReference>
<evidence type="ECO:0000256" key="3">
    <source>
        <dbReference type="ARBA" id="ARBA00012054"/>
    </source>
</evidence>
<dbReference type="InterPro" id="IPR031322">
    <property type="entry name" value="Shikimate/glucono_kinase"/>
</dbReference>
<keyword evidence="12" id="KW-1185">Reference proteome</keyword>
<keyword evidence="4 10" id="KW-0808">Transferase</keyword>
<dbReference type="Pfam" id="PF01202">
    <property type="entry name" value="SKI"/>
    <property type="match status" value="1"/>
</dbReference>
<dbReference type="FunFam" id="3.40.50.300:FF:000522">
    <property type="entry name" value="Gluconokinase"/>
    <property type="match status" value="1"/>
</dbReference>
<comment type="pathway">
    <text evidence="1">Carbohydrate acid metabolism.</text>
</comment>
<proteinExistence type="inferred from homology"/>
<comment type="similarity">
    <text evidence="2 10">Belongs to the gluconokinase GntK/GntV family.</text>
</comment>
<dbReference type="NCBIfam" id="TIGR01313">
    <property type="entry name" value="therm_gnt_kin"/>
    <property type="match status" value="1"/>
</dbReference>
<reference evidence="11 12" key="1">
    <citation type="submission" date="2017-05" db="EMBL/GenBank/DDBJ databases">
        <authorList>
            <person name="Song R."/>
            <person name="Chenine A.L."/>
            <person name="Ruprecht R.M."/>
        </authorList>
    </citation>
    <scope>NUCLEOTIDE SEQUENCE [LARGE SCALE GENOMIC DNA]</scope>
    <source>
        <strain evidence="11 12">CECT 8899</strain>
    </source>
</reference>
<dbReference type="GO" id="GO:0046316">
    <property type="term" value="F:gluconokinase activity"/>
    <property type="evidence" value="ECO:0007669"/>
    <property type="project" value="UniProtKB-EC"/>
</dbReference>
<dbReference type="SUPFAM" id="SSF52540">
    <property type="entry name" value="P-loop containing nucleoside triphosphate hydrolases"/>
    <property type="match status" value="1"/>
</dbReference>
<accession>A0A238LKF0</accession>
<keyword evidence="8" id="KW-0311">Gluconate utilization</keyword>
<dbReference type="GO" id="GO:0005737">
    <property type="term" value="C:cytoplasm"/>
    <property type="evidence" value="ECO:0007669"/>
    <property type="project" value="TreeGrafter"/>
</dbReference>
<keyword evidence="5 10" id="KW-0547">Nucleotide-binding</keyword>
<evidence type="ECO:0000313" key="12">
    <source>
        <dbReference type="Proteomes" id="UP000201613"/>
    </source>
</evidence>
<dbReference type="InterPro" id="IPR006001">
    <property type="entry name" value="Therm_gnt_kin"/>
</dbReference>
<dbReference type="GO" id="GO:0019521">
    <property type="term" value="P:D-gluconate metabolic process"/>
    <property type="evidence" value="ECO:0007669"/>
    <property type="project" value="UniProtKB-KW"/>
</dbReference>
<dbReference type="AlphaFoldDB" id="A0A238LKF0"/>
<dbReference type="PANTHER" id="PTHR43442">
    <property type="entry name" value="GLUCONOKINASE-RELATED"/>
    <property type="match status" value="1"/>
</dbReference>
<dbReference type="OrthoDB" id="9795716at2"/>
<evidence type="ECO:0000256" key="1">
    <source>
        <dbReference type="ARBA" id="ARBA00004761"/>
    </source>
</evidence>
<gene>
    <name evidence="11" type="primary">gntK</name>
    <name evidence="11" type="ORF">LOM8899_04344</name>
</gene>
<keyword evidence="6 10" id="KW-0418">Kinase</keyword>
<keyword evidence="7 10" id="KW-0067">ATP-binding</keyword>
<dbReference type="EC" id="2.7.1.12" evidence="3 10"/>
<comment type="catalytic activity">
    <reaction evidence="9 10">
        <text>D-gluconate + ATP = 6-phospho-D-gluconate + ADP + H(+)</text>
        <dbReference type="Rhea" id="RHEA:19433"/>
        <dbReference type="ChEBI" id="CHEBI:15378"/>
        <dbReference type="ChEBI" id="CHEBI:18391"/>
        <dbReference type="ChEBI" id="CHEBI:30616"/>
        <dbReference type="ChEBI" id="CHEBI:58759"/>
        <dbReference type="ChEBI" id="CHEBI:456216"/>
        <dbReference type="EC" id="2.7.1.12"/>
    </reaction>
</comment>
<dbReference type="Proteomes" id="UP000201613">
    <property type="component" value="Unassembled WGS sequence"/>
</dbReference>
<dbReference type="InterPro" id="IPR027417">
    <property type="entry name" value="P-loop_NTPase"/>
</dbReference>
<evidence type="ECO:0000256" key="5">
    <source>
        <dbReference type="ARBA" id="ARBA00022741"/>
    </source>
</evidence>
<dbReference type="CDD" id="cd02021">
    <property type="entry name" value="GntK"/>
    <property type="match status" value="1"/>
</dbReference>
<sequence length="164" mass="17908">MMKRFIVMGVSGCGKSSIGAEFAARINARFLDGDDLHSAANIEKMAAGIPLNDQDRAPWLSSVGSAFQDEELPLVIGCSALKRTYRDIIRQHAGGPVAFVHLDGTRELIAGRMAARKGHFMPDKLLDSQFAALEPPGSDEDAVRIDIDQEPEEIVSRIVEQFLD</sequence>
<dbReference type="Gene3D" id="3.40.50.300">
    <property type="entry name" value="P-loop containing nucleotide triphosphate hydrolases"/>
    <property type="match status" value="1"/>
</dbReference>
<evidence type="ECO:0000256" key="7">
    <source>
        <dbReference type="ARBA" id="ARBA00022840"/>
    </source>
</evidence>
<evidence type="ECO:0000256" key="9">
    <source>
        <dbReference type="ARBA" id="ARBA00048090"/>
    </source>
</evidence>
<name>A0A238LKF0_9RHOB</name>
<organism evidence="11 12">
    <name type="scientific">Flavimaricola marinus</name>
    <dbReference type="NCBI Taxonomy" id="1819565"/>
    <lineage>
        <taxon>Bacteria</taxon>
        <taxon>Pseudomonadati</taxon>
        <taxon>Pseudomonadota</taxon>
        <taxon>Alphaproteobacteria</taxon>
        <taxon>Rhodobacterales</taxon>
        <taxon>Paracoccaceae</taxon>
        <taxon>Flavimaricola</taxon>
    </lineage>
</organism>
<evidence type="ECO:0000313" key="11">
    <source>
        <dbReference type="EMBL" id="SMY10169.1"/>
    </source>
</evidence>
<dbReference type="RefSeq" id="WP_093994331.1">
    <property type="nucleotide sequence ID" value="NZ_FXZK01000020.1"/>
</dbReference>
<dbReference type="GO" id="GO:0005524">
    <property type="term" value="F:ATP binding"/>
    <property type="evidence" value="ECO:0007669"/>
    <property type="project" value="UniProtKB-KW"/>
</dbReference>
<protein>
    <recommendedName>
        <fullName evidence="3 10">Gluconokinase</fullName>
        <ecNumber evidence="3 10">2.7.1.12</ecNumber>
    </recommendedName>
</protein>
<evidence type="ECO:0000256" key="8">
    <source>
        <dbReference type="ARBA" id="ARBA00023064"/>
    </source>
</evidence>
<evidence type="ECO:0000256" key="2">
    <source>
        <dbReference type="ARBA" id="ARBA00008420"/>
    </source>
</evidence>
<dbReference type="EMBL" id="FXZK01000020">
    <property type="protein sequence ID" value="SMY10169.1"/>
    <property type="molecule type" value="Genomic_DNA"/>
</dbReference>
<evidence type="ECO:0000256" key="10">
    <source>
        <dbReference type="RuleBase" id="RU363066"/>
    </source>
</evidence>
<evidence type="ECO:0000256" key="6">
    <source>
        <dbReference type="ARBA" id="ARBA00022777"/>
    </source>
</evidence>
<evidence type="ECO:0000256" key="4">
    <source>
        <dbReference type="ARBA" id="ARBA00022679"/>
    </source>
</evidence>